<dbReference type="OrthoDB" id="9003991at2"/>
<evidence type="ECO:0000259" key="2">
    <source>
        <dbReference type="Pfam" id="PF13400"/>
    </source>
</evidence>
<organism evidence="3 4">
    <name type="scientific">Paraburkholderia acidisoli</name>
    <dbReference type="NCBI Taxonomy" id="2571748"/>
    <lineage>
        <taxon>Bacteria</taxon>
        <taxon>Pseudomonadati</taxon>
        <taxon>Pseudomonadota</taxon>
        <taxon>Betaproteobacteria</taxon>
        <taxon>Burkholderiales</taxon>
        <taxon>Burkholderiaceae</taxon>
        <taxon>Paraburkholderia</taxon>
    </lineage>
</organism>
<name>A0A7Z2GEU7_9BURK</name>
<dbReference type="RefSeq" id="WP_158947796.1">
    <property type="nucleotide sequence ID" value="NZ_CP046913.1"/>
</dbReference>
<proteinExistence type="predicted"/>
<feature type="region of interest" description="Disordered" evidence="1">
    <location>
        <begin position="1"/>
        <end position="26"/>
    </location>
</feature>
<dbReference type="Proteomes" id="UP000433577">
    <property type="component" value="Chromosome 1"/>
</dbReference>
<evidence type="ECO:0000256" key="1">
    <source>
        <dbReference type="SAM" id="MobiDB-lite"/>
    </source>
</evidence>
<dbReference type="AlphaFoldDB" id="A0A7Z2GEU7"/>
<accession>A0A7Z2GEU7</accession>
<dbReference type="EMBL" id="CP046913">
    <property type="protein sequence ID" value="QGZ60358.1"/>
    <property type="molecule type" value="Genomic_DNA"/>
</dbReference>
<sequence>MTAIPSTQRAPRAPRQPSRQRARPSKQRGVSSLMLLVLLIPLLLCVGIAVDIGRMVQFRSDLQNAVDEAALAGAAVFIDSTQSSLASSVATNYFNRAILPIAISVSAPTVTTNASGTINPTLGTSAAHSVTVSATAQVQTTLMALVAPSMATISTTATAANPVVQANLAFPTQVSAACDGNSVYLYQVPQNSTKTGYDYSSVPAYSTDNYYRIYTSYSPSSSMGQAVSQNLPTFSVNQPLGVMMRNDTNGNVGNSNCGVTVTGANSYGAPSGSSQAFYSSLLMNGQSPSENSNYTYSATVSVTTTNTQTTTTTTGYGAGTSTSSSSSYNVNSYSLTLPPSTLYPSGRTVSGTSSNLPSGYDQLTMIFGTSAPNNANSGCTTVGTPTTTNGNTTTTTSQSSTWYNQTTTKTVSTPTTTVTQYSCKTQYRTSQQGTGNCSLYVQTGAGVTKSYLSGISTSSQAPAAARGSCFDMTSAGANYSAPSCAQLSALASGSGSTAVAPAAVFWWDDAGGVGPGEQYYSPSSHCSQITSGSPGYGEDCQYKNMVVALQCQSSGGSGTGYTAVVLTN</sequence>
<dbReference type="InterPro" id="IPR028087">
    <property type="entry name" value="Tad_N"/>
</dbReference>
<protein>
    <recommendedName>
        <fullName evidence="2">Putative Flp pilus-assembly TadG-like N-terminal domain-containing protein</fullName>
    </recommendedName>
</protein>
<feature type="region of interest" description="Disordered" evidence="1">
    <location>
        <begin position="308"/>
        <end position="328"/>
    </location>
</feature>
<dbReference type="Pfam" id="PF13400">
    <property type="entry name" value="Tad"/>
    <property type="match status" value="1"/>
</dbReference>
<feature type="domain" description="Putative Flp pilus-assembly TadG-like N-terminal" evidence="2">
    <location>
        <begin position="31"/>
        <end position="75"/>
    </location>
</feature>
<keyword evidence="4" id="KW-1185">Reference proteome</keyword>
<evidence type="ECO:0000313" key="4">
    <source>
        <dbReference type="Proteomes" id="UP000433577"/>
    </source>
</evidence>
<reference evidence="3 4" key="1">
    <citation type="submission" date="2019-12" db="EMBL/GenBank/DDBJ databases">
        <title>Paraburkholderia acidiphila 7Q-K02 sp. nov and Paraburkholderia acidisoli DHF22 sp. nov., two strains isolated from forest soil.</title>
        <authorList>
            <person name="Gao Z."/>
            <person name="Qiu L."/>
        </authorList>
    </citation>
    <scope>NUCLEOTIDE SEQUENCE [LARGE SCALE GENOMIC DNA]</scope>
    <source>
        <strain evidence="3 4">DHF22</strain>
    </source>
</reference>
<dbReference type="KEGG" id="pacs:FAZ98_00630"/>
<gene>
    <name evidence="3" type="ORF">FAZ98_00630</name>
</gene>
<feature type="compositionally biased region" description="Low complexity" evidence="1">
    <location>
        <begin position="1"/>
        <end position="17"/>
    </location>
</feature>
<evidence type="ECO:0000313" key="3">
    <source>
        <dbReference type="EMBL" id="QGZ60358.1"/>
    </source>
</evidence>